<proteinExistence type="predicted"/>
<gene>
    <name evidence="1" type="ORF">VNO77_42540</name>
</gene>
<comment type="caution">
    <text evidence="1">The sequence shown here is derived from an EMBL/GenBank/DDBJ whole genome shotgun (WGS) entry which is preliminary data.</text>
</comment>
<organism evidence="1 2">
    <name type="scientific">Canavalia gladiata</name>
    <name type="common">Sword bean</name>
    <name type="synonym">Dolichos gladiatus</name>
    <dbReference type="NCBI Taxonomy" id="3824"/>
    <lineage>
        <taxon>Eukaryota</taxon>
        <taxon>Viridiplantae</taxon>
        <taxon>Streptophyta</taxon>
        <taxon>Embryophyta</taxon>
        <taxon>Tracheophyta</taxon>
        <taxon>Spermatophyta</taxon>
        <taxon>Magnoliopsida</taxon>
        <taxon>eudicotyledons</taxon>
        <taxon>Gunneridae</taxon>
        <taxon>Pentapetalae</taxon>
        <taxon>rosids</taxon>
        <taxon>fabids</taxon>
        <taxon>Fabales</taxon>
        <taxon>Fabaceae</taxon>
        <taxon>Papilionoideae</taxon>
        <taxon>50 kb inversion clade</taxon>
        <taxon>NPAAA clade</taxon>
        <taxon>indigoferoid/millettioid clade</taxon>
        <taxon>Phaseoleae</taxon>
        <taxon>Canavalia</taxon>
    </lineage>
</organism>
<keyword evidence="2" id="KW-1185">Reference proteome</keyword>
<evidence type="ECO:0000313" key="2">
    <source>
        <dbReference type="Proteomes" id="UP001367508"/>
    </source>
</evidence>
<sequence>MLLEPNRATSEGIKVNTRILMLQKKKRPHSFLNVIVIVALSKSRNCCQHSFIQNSVKYQFEARRFTGLIADPKIVILCCVDLMTNVFIFAFAHHPLISIKMIFPTGLSAVKGYKAEKQSKCNAQGVFYTETRIREFIK</sequence>
<name>A0AAN9PM54_CANGL</name>
<evidence type="ECO:0000313" key="1">
    <source>
        <dbReference type="EMBL" id="KAK7304655.1"/>
    </source>
</evidence>
<dbReference type="EMBL" id="JAYMYQ010000011">
    <property type="protein sequence ID" value="KAK7304655.1"/>
    <property type="molecule type" value="Genomic_DNA"/>
</dbReference>
<accession>A0AAN9PM54</accession>
<protein>
    <submittedName>
        <fullName evidence="1">Uncharacterized protein</fullName>
    </submittedName>
</protein>
<reference evidence="1 2" key="1">
    <citation type="submission" date="2024-01" db="EMBL/GenBank/DDBJ databases">
        <title>The genomes of 5 underutilized Papilionoideae crops provide insights into root nodulation and disease resistanc.</title>
        <authorList>
            <person name="Jiang F."/>
        </authorList>
    </citation>
    <scope>NUCLEOTIDE SEQUENCE [LARGE SCALE GENOMIC DNA]</scope>
    <source>
        <strain evidence="1">LVBAO_FW01</strain>
        <tissue evidence="1">Leaves</tissue>
    </source>
</reference>
<dbReference type="AlphaFoldDB" id="A0AAN9PM54"/>
<dbReference type="Proteomes" id="UP001367508">
    <property type="component" value="Unassembled WGS sequence"/>
</dbReference>